<evidence type="ECO:0000313" key="3">
    <source>
        <dbReference type="Proteomes" id="UP000050280"/>
    </source>
</evidence>
<evidence type="ECO:0000313" key="2">
    <source>
        <dbReference type="EMBL" id="KPM30672.1"/>
    </source>
</evidence>
<feature type="transmembrane region" description="Helical" evidence="1">
    <location>
        <begin position="12"/>
        <end position="32"/>
    </location>
</feature>
<gene>
    <name evidence="2" type="ORF">I595_3168</name>
</gene>
<dbReference type="STRING" id="1300341.I595_3168"/>
<name>A0A0P7ARY4_9FLAO</name>
<keyword evidence="1" id="KW-1133">Transmembrane helix</keyword>
<keyword evidence="3" id="KW-1185">Reference proteome</keyword>
<keyword evidence="1" id="KW-0472">Membrane</keyword>
<dbReference type="AlphaFoldDB" id="A0A0P7ARY4"/>
<protein>
    <submittedName>
        <fullName evidence="2">Uncharacterized protein</fullName>
    </submittedName>
</protein>
<reference evidence="2 3" key="1">
    <citation type="submission" date="2015-09" db="EMBL/GenBank/DDBJ databases">
        <title>Genome sequence of the marine flavobacterium Croceitalea dokdonensis DOKDO 023 that contains proton- and sodium-pumping rhodopsins.</title>
        <authorList>
            <person name="Kwon S.-K."/>
            <person name="Lee H.K."/>
            <person name="Kwak M.-J."/>
            <person name="Kim J.F."/>
        </authorList>
    </citation>
    <scope>NUCLEOTIDE SEQUENCE [LARGE SCALE GENOMIC DNA]</scope>
    <source>
        <strain evidence="2 3">DOKDO 023</strain>
    </source>
</reference>
<organism evidence="2 3">
    <name type="scientific">Croceitalea dokdonensis DOKDO 023</name>
    <dbReference type="NCBI Taxonomy" id="1300341"/>
    <lineage>
        <taxon>Bacteria</taxon>
        <taxon>Pseudomonadati</taxon>
        <taxon>Bacteroidota</taxon>
        <taxon>Flavobacteriia</taxon>
        <taxon>Flavobacteriales</taxon>
        <taxon>Flavobacteriaceae</taxon>
        <taxon>Croceitalea</taxon>
    </lineage>
</organism>
<sequence length="41" mass="4620">MENNKNKAHMAARVLLYGFVCLLANVILVITARTSPFRLET</sequence>
<comment type="caution">
    <text evidence="2">The sequence shown here is derived from an EMBL/GenBank/DDBJ whole genome shotgun (WGS) entry which is preliminary data.</text>
</comment>
<keyword evidence="1" id="KW-0812">Transmembrane</keyword>
<proteinExistence type="predicted"/>
<dbReference type="EMBL" id="LDJX01000007">
    <property type="protein sequence ID" value="KPM30672.1"/>
    <property type="molecule type" value="Genomic_DNA"/>
</dbReference>
<evidence type="ECO:0000256" key="1">
    <source>
        <dbReference type="SAM" id="Phobius"/>
    </source>
</evidence>
<dbReference type="Proteomes" id="UP000050280">
    <property type="component" value="Unassembled WGS sequence"/>
</dbReference>
<accession>A0A0P7ARY4</accession>